<feature type="domain" description="Endo-beta-1,6-galactanase-like" evidence="1">
    <location>
        <begin position="35"/>
        <end position="405"/>
    </location>
</feature>
<sequence length="541" mass="58696">MVSCSKGGAPAAPLQPSNPCIVNGIDTCAASKVIKASINLNQTFQTIHSFGASDCWTIKFVGKNWPEAKRNEIADLLFGKSFDANGNPKGIGLSMWRSNIGAGSFEQGAASNISSDWRREECYLNSNGTYDWTKQSGNRWFLKAAKDRGVENLLLFSISAPVSMTKNGYAFGPDGAEKGKLNLATGKTDAFADFLTEVVKRYNQDSLPIKYLSPVNEPQWDWTANSSGKASQEGTAATNEEVSNFIKAIDQKITNKALSVKITASEVASLNYMYQTVSDNPLRSDVVNYSWNPASSGYIGNLPSMEKAVLGHSYFAQPNVSGLVSNRVALQNKINAVNPTLNFWQSEYCILGNEDNTAGNGRDLGIESALYIARVMHTDLALANAASWCWWLAVSPADYKDGLIYVADLSGNMGELEATKSDGLIYKSKMLWAVGNYSRFVRPGMKRVSAALDSYSNAEDAAKNLMISTYKDEVNKQVVIVIINMTTAAQNINLTGVNFVSGSVKSYTTSYSKDLSVSSVSDITKIPVEGKSIVTLVGNYQ</sequence>
<evidence type="ECO:0000313" key="3">
    <source>
        <dbReference type="Proteomes" id="UP000306918"/>
    </source>
</evidence>
<dbReference type="InterPro" id="IPR039514">
    <property type="entry name" value="6GAL-like"/>
</dbReference>
<dbReference type="InterPro" id="IPR039743">
    <property type="entry name" value="6GAL/EXGAL"/>
</dbReference>
<name>A0A4V4H1E6_9BACT</name>
<keyword evidence="3" id="KW-1185">Reference proteome</keyword>
<proteinExistence type="predicted"/>
<dbReference type="InterPro" id="IPR013780">
    <property type="entry name" value="Glyco_hydro_b"/>
</dbReference>
<gene>
    <name evidence="2" type="ORF">FAM09_10110</name>
</gene>
<reference evidence="2 3" key="1">
    <citation type="submission" date="2019-04" db="EMBL/GenBank/DDBJ databases">
        <title>Niastella caeni sp. nov., isolated from activated sludge.</title>
        <authorList>
            <person name="Sheng M."/>
        </authorList>
    </citation>
    <scope>NUCLEOTIDE SEQUENCE [LARGE SCALE GENOMIC DNA]</scope>
    <source>
        <strain evidence="2 3">HX-2-15</strain>
    </source>
</reference>
<dbReference type="EMBL" id="STFF01000002">
    <property type="protein sequence ID" value="THU40216.1"/>
    <property type="molecule type" value="Genomic_DNA"/>
</dbReference>
<accession>A0A4V4H1E6</accession>
<dbReference type="Proteomes" id="UP000306918">
    <property type="component" value="Unassembled WGS sequence"/>
</dbReference>
<dbReference type="PANTHER" id="PTHR42767">
    <property type="entry name" value="ENDO-BETA-1,6-GALACTANASE"/>
    <property type="match status" value="1"/>
</dbReference>
<protein>
    <recommendedName>
        <fullName evidence="1">Endo-beta-1,6-galactanase-like domain-containing protein</fullName>
    </recommendedName>
</protein>
<dbReference type="SUPFAM" id="SSF51445">
    <property type="entry name" value="(Trans)glycosidases"/>
    <property type="match status" value="1"/>
</dbReference>
<dbReference type="OrthoDB" id="9806701at2"/>
<dbReference type="Pfam" id="PF14587">
    <property type="entry name" value="Glyco_hydr_30_2"/>
    <property type="match status" value="1"/>
</dbReference>
<comment type="caution">
    <text evidence="2">The sequence shown here is derived from an EMBL/GenBank/DDBJ whole genome shotgun (WGS) entry which is preliminary data.</text>
</comment>
<dbReference type="PANTHER" id="PTHR42767:SF1">
    <property type="entry name" value="ENDO-BETA-1,6-GALACTANASE-LIKE DOMAIN-CONTAINING PROTEIN"/>
    <property type="match status" value="1"/>
</dbReference>
<evidence type="ECO:0000313" key="2">
    <source>
        <dbReference type="EMBL" id="THU40216.1"/>
    </source>
</evidence>
<organism evidence="2 3">
    <name type="scientific">Niastella caeni</name>
    <dbReference type="NCBI Taxonomy" id="2569763"/>
    <lineage>
        <taxon>Bacteria</taxon>
        <taxon>Pseudomonadati</taxon>
        <taxon>Bacteroidota</taxon>
        <taxon>Chitinophagia</taxon>
        <taxon>Chitinophagales</taxon>
        <taxon>Chitinophagaceae</taxon>
        <taxon>Niastella</taxon>
    </lineage>
</organism>
<dbReference type="AlphaFoldDB" id="A0A4V4H1E6"/>
<evidence type="ECO:0000259" key="1">
    <source>
        <dbReference type="Pfam" id="PF14587"/>
    </source>
</evidence>
<dbReference type="Gene3D" id="3.20.20.80">
    <property type="entry name" value="Glycosidases"/>
    <property type="match status" value="1"/>
</dbReference>
<dbReference type="InterPro" id="IPR017853">
    <property type="entry name" value="GH"/>
</dbReference>
<dbReference type="GO" id="GO:0004553">
    <property type="term" value="F:hydrolase activity, hydrolyzing O-glycosyl compounds"/>
    <property type="evidence" value="ECO:0007669"/>
    <property type="project" value="InterPro"/>
</dbReference>
<dbReference type="Gene3D" id="2.60.40.1180">
    <property type="entry name" value="Golgi alpha-mannosidase II"/>
    <property type="match status" value="1"/>
</dbReference>